<comment type="caution">
    <text evidence="1">The sequence shown here is derived from an EMBL/GenBank/DDBJ whole genome shotgun (WGS) entry which is preliminary data.</text>
</comment>
<organism evidence="1 2">
    <name type="scientific">Trifolium pratense</name>
    <name type="common">Red clover</name>
    <dbReference type="NCBI Taxonomy" id="57577"/>
    <lineage>
        <taxon>Eukaryota</taxon>
        <taxon>Viridiplantae</taxon>
        <taxon>Streptophyta</taxon>
        <taxon>Embryophyta</taxon>
        <taxon>Tracheophyta</taxon>
        <taxon>Spermatophyta</taxon>
        <taxon>Magnoliopsida</taxon>
        <taxon>eudicotyledons</taxon>
        <taxon>Gunneridae</taxon>
        <taxon>Pentapetalae</taxon>
        <taxon>rosids</taxon>
        <taxon>fabids</taxon>
        <taxon>Fabales</taxon>
        <taxon>Fabaceae</taxon>
        <taxon>Papilionoideae</taxon>
        <taxon>50 kb inversion clade</taxon>
        <taxon>NPAAA clade</taxon>
        <taxon>Hologalegina</taxon>
        <taxon>IRL clade</taxon>
        <taxon>Trifolieae</taxon>
        <taxon>Trifolium</taxon>
    </lineage>
</organism>
<dbReference type="AlphaFoldDB" id="A0A2K3N6E6"/>
<proteinExistence type="predicted"/>
<sequence>MYSVADKAMNLKGGAQAAQRSLVDIYWKPPKGGWVRLNSDGACSNEVIDCGGVIRGSDEEWSRGFSKFIGASSKAKIIAISSGWRTETSGRIEAKLPK</sequence>
<reference evidence="1 2" key="1">
    <citation type="journal article" date="2014" name="Am. J. Bot.">
        <title>Genome assembly and annotation for red clover (Trifolium pratense; Fabaceae).</title>
        <authorList>
            <person name="Istvanek J."/>
            <person name="Jaros M."/>
            <person name="Krenek A."/>
            <person name="Repkova J."/>
        </authorList>
    </citation>
    <scope>NUCLEOTIDE SEQUENCE [LARGE SCALE GENOMIC DNA]</scope>
    <source>
        <strain evidence="2">cv. Tatra</strain>
        <tissue evidence="1">Young leaves</tissue>
    </source>
</reference>
<evidence type="ECO:0000313" key="2">
    <source>
        <dbReference type="Proteomes" id="UP000236291"/>
    </source>
</evidence>
<reference evidence="1 2" key="2">
    <citation type="journal article" date="2017" name="Front. Plant Sci.">
        <title>Gene Classification and Mining of Molecular Markers Useful in Red Clover (Trifolium pratense) Breeding.</title>
        <authorList>
            <person name="Istvanek J."/>
            <person name="Dluhosova J."/>
            <person name="Dluhos P."/>
            <person name="Patkova L."/>
            <person name="Nedelnik J."/>
            <person name="Repkova J."/>
        </authorList>
    </citation>
    <scope>NUCLEOTIDE SEQUENCE [LARGE SCALE GENOMIC DNA]</scope>
    <source>
        <strain evidence="2">cv. Tatra</strain>
        <tissue evidence="1">Young leaves</tissue>
    </source>
</reference>
<name>A0A2K3N6E6_TRIPR</name>
<protein>
    <submittedName>
        <fullName evidence="1">Uncharacterized protein</fullName>
    </submittedName>
</protein>
<dbReference type="EMBL" id="ASHM01016851">
    <property type="protein sequence ID" value="PNX98623.1"/>
    <property type="molecule type" value="Genomic_DNA"/>
</dbReference>
<gene>
    <name evidence="1" type="ORF">L195_g021874</name>
</gene>
<evidence type="ECO:0000313" key="1">
    <source>
        <dbReference type="EMBL" id="PNX98623.1"/>
    </source>
</evidence>
<dbReference type="Proteomes" id="UP000236291">
    <property type="component" value="Unassembled WGS sequence"/>
</dbReference>
<accession>A0A2K3N6E6</accession>